<reference evidence="3 4" key="1">
    <citation type="submission" date="2017-08" db="EMBL/GenBank/DDBJ databases">
        <title>Infants hospitalized years apart are colonized by the same room-sourced microbial strains.</title>
        <authorList>
            <person name="Brooks B."/>
            <person name="Olm M.R."/>
            <person name="Firek B.A."/>
            <person name="Baker R."/>
            <person name="Thomas B.C."/>
            <person name="Morowitz M.J."/>
            <person name="Banfield J.F."/>
        </authorList>
    </citation>
    <scope>NUCLEOTIDE SEQUENCE [LARGE SCALE GENOMIC DNA]</scope>
    <source>
        <strain evidence="3">S2_005_003_R2_43</strain>
    </source>
</reference>
<keyword evidence="1" id="KW-0732">Signal</keyword>
<dbReference type="PANTHER" id="PTHR46825:SF9">
    <property type="entry name" value="BETA-LACTAMASE-RELATED DOMAIN-CONTAINING PROTEIN"/>
    <property type="match status" value="1"/>
</dbReference>
<evidence type="ECO:0000256" key="1">
    <source>
        <dbReference type="SAM" id="SignalP"/>
    </source>
</evidence>
<comment type="caution">
    <text evidence="3">The sequence shown here is derived from an EMBL/GenBank/DDBJ whole genome shotgun (WGS) entry which is preliminary data.</text>
</comment>
<gene>
    <name evidence="3" type="ORF">DI565_04595</name>
</gene>
<evidence type="ECO:0000313" key="3">
    <source>
        <dbReference type="EMBL" id="PZQ17999.1"/>
    </source>
</evidence>
<dbReference type="InterPro" id="IPR012338">
    <property type="entry name" value="Beta-lactam/transpept-like"/>
</dbReference>
<proteinExistence type="predicted"/>
<dbReference type="Gene3D" id="3.40.710.10">
    <property type="entry name" value="DD-peptidase/beta-lactamase superfamily"/>
    <property type="match status" value="2"/>
</dbReference>
<dbReference type="Pfam" id="PF00144">
    <property type="entry name" value="Beta-lactamase"/>
    <property type="match status" value="2"/>
</dbReference>
<dbReference type="InterPro" id="IPR050491">
    <property type="entry name" value="AmpC-like"/>
</dbReference>
<dbReference type="InterPro" id="IPR001466">
    <property type="entry name" value="Beta-lactam-related"/>
</dbReference>
<name>A0A2W5KPM6_ANCNO</name>
<evidence type="ECO:0000259" key="2">
    <source>
        <dbReference type="Pfam" id="PF00144"/>
    </source>
</evidence>
<accession>A0A2W5KPM6</accession>
<dbReference type="AlphaFoldDB" id="A0A2W5KPM6"/>
<evidence type="ECO:0000313" key="4">
    <source>
        <dbReference type="Proteomes" id="UP000249577"/>
    </source>
</evidence>
<feature type="domain" description="Beta-lactamase-related" evidence="2">
    <location>
        <begin position="425"/>
        <end position="566"/>
    </location>
</feature>
<feature type="signal peptide" evidence="1">
    <location>
        <begin position="1"/>
        <end position="31"/>
    </location>
</feature>
<dbReference type="SUPFAM" id="SSF56601">
    <property type="entry name" value="beta-lactamase/transpeptidase-like"/>
    <property type="match status" value="1"/>
</dbReference>
<feature type="chain" id="PRO_5015883662" description="Beta-lactamase-related domain-containing protein" evidence="1">
    <location>
        <begin position="32"/>
        <end position="604"/>
    </location>
</feature>
<sequence length="604" mass="62707">MKRFDRRLHALPIAASAAIILAAILPTSALAAEPMSAREIVRIQAKSMVTSGQTPGIAVAVIENGAEPLFFSYGAGAAGTDGAPPKPFRADMLFEIGSNTKLFTTNLLGQRIAAGTLELDTPLSDFSAQIGELKPKMGRVTLKELGDFTGGVANAAPICDPLATLKTPGCMPSPRPTIQQYGPQDMAAYFRSVTPHNFSTDPPIPAKRLPAPYLYSNFSVGMLGLLIGGAPGEPLGNKAVRGWYGKVQDEILMPLGMQNTYLRVPAGKEGRKISGYNLATAVAGVDDDGAVANVTMVTNGGFYDAPPQVKILGGGGSGASASATLADGGVEQIGITNGGQGYTARARITFSDGGSTIPAEGQAVVANGKIVGVRLRQGGANYKTVPQITITGGRTANGRDATATARLVNGSVSYVSIVDPGEGYFDPLTVVIAPGRPTSNAIPAWAPAGALSSTLEDMAKFARAATRRPGTEAPDLLLEGFRIAQKAYACQGVDNPPSLKRCPAGALRSGLAWMAAPRDSVNRVPPTYSKIGALPGYWSAVAVMPRRGLGVVVFMNSWPGEAELADVEDSVERVAENILYALFYERCGGALPASRKSPCGDGAD</sequence>
<dbReference type="EMBL" id="QFPN01000002">
    <property type="protein sequence ID" value="PZQ17999.1"/>
    <property type="molecule type" value="Genomic_DNA"/>
</dbReference>
<feature type="domain" description="Beta-lactamase-related" evidence="2">
    <location>
        <begin position="48"/>
        <end position="323"/>
    </location>
</feature>
<organism evidence="3 4">
    <name type="scientific">Ancylobacter novellus</name>
    <name type="common">Thiobacillus novellus</name>
    <dbReference type="NCBI Taxonomy" id="921"/>
    <lineage>
        <taxon>Bacteria</taxon>
        <taxon>Pseudomonadati</taxon>
        <taxon>Pseudomonadota</taxon>
        <taxon>Alphaproteobacteria</taxon>
        <taxon>Hyphomicrobiales</taxon>
        <taxon>Xanthobacteraceae</taxon>
        <taxon>Ancylobacter</taxon>
    </lineage>
</organism>
<dbReference type="Proteomes" id="UP000249577">
    <property type="component" value="Unassembled WGS sequence"/>
</dbReference>
<protein>
    <recommendedName>
        <fullName evidence="2">Beta-lactamase-related domain-containing protein</fullName>
    </recommendedName>
</protein>
<dbReference type="PANTHER" id="PTHR46825">
    <property type="entry name" value="D-ALANYL-D-ALANINE-CARBOXYPEPTIDASE/ENDOPEPTIDASE AMPH"/>
    <property type="match status" value="1"/>
</dbReference>